<dbReference type="AlphaFoldDB" id="A0A2J8Q6Q3"/>
<organism evidence="2 3">
    <name type="scientific">Pan troglodytes</name>
    <name type="common">Chimpanzee</name>
    <dbReference type="NCBI Taxonomy" id="9598"/>
    <lineage>
        <taxon>Eukaryota</taxon>
        <taxon>Metazoa</taxon>
        <taxon>Chordata</taxon>
        <taxon>Craniata</taxon>
        <taxon>Vertebrata</taxon>
        <taxon>Euteleostomi</taxon>
        <taxon>Mammalia</taxon>
        <taxon>Eutheria</taxon>
        <taxon>Euarchontoglires</taxon>
        <taxon>Primates</taxon>
        <taxon>Haplorrhini</taxon>
        <taxon>Catarrhini</taxon>
        <taxon>Hominidae</taxon>
        <taxon>Pan</taxon>
    </lineage>
</organism>
<dbReference type="EMBL" id="NBAG03000069">
    <property type="protein sequence ID" value="PNI91949.1"/>
    <property type="molecule type" value="Genomic_DNA"/>
</dbReference>
<accession>A0A2J8Q6Q3</accession>
<protein>
    <submittedName>
        <fullName evidence="2">VSIG10L isoform 1</fullName>
    </submittedName>
</protein>
<proteinExistence type="predicted"/>
<feature type="compositionally biased region" description="Low complexity" evidence="1">
    <location>
        <begin position="19"/>
        <end position="29"/>
    </location>
</feature>
<evidence type="ECO:0000256" key="1">
    <source>
        <dbReference type="SAM" id="MobiDB-lite"/>
    </source>
</evidence>
<feature type="region of interest" description="Disordered" evidence="1">
    <location>
        <begin position="1"/>
        <end position="29"/>
    </location>
</feature>
<evidence type="ECO:0000313" key="2">
    <source>
        <dbReference type="EMBL" id="PNI91949.1"/>
    </source>
</evidence>
<name>A0A2J8Q6Q3_PANTR</name>
<comment type="caution">
    <text evidence="2">The sequence shown here is derived from an EMBL/GenBank/DDBJ whole genome shotgun (WGS) entry which is preliminary data.</text>
</comment>
<gene>
    <name evidence="2" type="ORF">CK820_G0041712</name>
</gene>
<evidence type="ECO:0000313" key="3">
    <source>
        <dbReference type="Proteomes" id="UP000236370"/>
    </source>
</evidence>
<dbReference type="Proteomes" id="UP000236370">
    <property type="component" value="Unassembled WGS sequence"/>
</dbReference>
<reference evidence="2 3" key="1">
    <citation type="submission" date="2017-12" db="EMBL/GenBank/DDBJ databases">
        <title>High-resolution comparative analysis of great ape genomes.</title>
        <authorList>
            <person name="Pollen A."/>
            <person name="Hastie A."/>
            <person name="Hormozdiari F."/>
            <person name="Dougherty M."/>
            <person name="Liu R."/>
            <person name="Chaisson M."/>
            <person name="Hoppe E."/>
            <person name="Hill C."/>
            <person name="Pang A."/>
            <person name="Hillier L."/>
            <person name="Baker C."/>
            <person name="Armstrong J."/>
            <person name="Shendure J."/>
            <person name="Paten B."/>
            <person name="Wilson R."/>
            <person name="Chao H."/>
            <person name="Schneider V."/>
            <person name="Ventura M."/>
            <person name="Kronenberg Z."/>
            <person name="Murali S."/>
            <person name="Gordon D."/>
            <person name="Cantsilieris S."/>
            <person name="Munson K."/>
            <person name="Nelson B."/>
            <person name="Raja A."/>
            <person name="Underwood J."/>
            <person name="Diekhans M."/>
            <person name="Fiddes I."/>
            <person name="Haussler D."/>
            <person name="Eichler E."/>
        </authorList>
    </citation>
    <scope>NUCLEOTIDE SEQUENCE [LARGE SCALE GENOMIC DNA]</scope>
    <source>
        <strain evidence="2">Yerkes chimp pedigree #C0471</strain>
    </source>
</reference>
<sequence>MTCPPGPHSAQLKGVPGTAASASAARGPAGPLLPPCSSRVSPKASAPGQCPLCCWRPSPPTPGSAASPSPALLATWWPRVPAQSRRRPPERCCCIRWWQRHGWGRQRWHWRPLVVPHPHGHPGPGKGGPWLQEAGVAYGSVKMGGNSTSATSAWIGTWEITPCCAVGRWVLAVTRSPSLDLPYPRGGFREPEMQPC</sequence>